<gene>
    <name evidence="2" type="ORF">OS493_002191</name>
</gene>
<dbReference type="EMBL" id="MU826826">
    <property type="protein sequence ID" value="KAJ7375426.1"/>
    <property type="molecule type" value="Genomic_DNA"/>
</dbReference>
<evidence type="ECO:0000259" key="1">
    <source>
        <dbReference type="PROSITE" id="PS50181"/>
    </source>
</evidence>
<evidence type="ECO:0000313" key="2">
    <source>
        <dbReference type="EMBL" id="KAJ7375426.1"/>
    </source>
</evidence>
<dbReference type="PROSITE" id="PS50181">
    <property type="entry name" value="FBOX"/>
    <property type="match status" value="1"/>
</dbReference>
<dbReference type="AlphaFoldDB" id="A0A9W9Z5P7"/>
<name>A0A9W9Z5P7_9CNID</name>
<dbReference type="Pfam" id="PF12937">
    <property type="entry name" value="F-box-like"/>
    <property type="match status" value="1"/>
</dbReference>
<dbReference type="Gene3D" id="3.80.10.10">
    <property type="entry name" value="Ribonuclease Inhibitor"/>
    <property type="match status" value="1"/>
</dbReference>
<dbReference type="SUPFAM" id="SSF81383">
    <property type="entry name" value="F-box domain"/>
    <property type="match status" value="1"/>
</dbReference>
<dbReference type="Proteomes" id="UP001163046">
    <property type="component" value="Unassembled WGS sequence"/>
</dbReference>
<keyword evidence="3" id="KW-1185">Reference proteome</keyword>
<dbReference type="InterPro" id="IPR001810">
    <property type="entry name" value="F-box_dom"/>
</dbReference>
<evidence type="ECO:0000313" key="3">
    <source>
        <dbReference type="Proteomes" id="UP001163046"/>
    </source>
</evidence>
<feature type="domain" description="F-box" evidence="1">
    <location>
        <begin position="10"/>
        <end position="50"/>
    </location>
</feature>
<dbReference type="InterPro" id="IPR032675">
    <property type="entry name" value="LRR_dom_sf"/>
</dbReference>
<comment type="caution">
    <text evidence="2">The sequence shown here is derived from an EMBL/GenBank/DDBJ whole genome shotgun (WGS) entry which is preliminary data.</text>
</comment>
<dbReference type="InterPro" id="IPR036047">
    <property type="entry name" value="F-box-like_dom_sf"/>
</dbReference>
<sequence>MFPLKHKWLLPDNIWLRVFSFLSLQERTQVSYVCQRWNNLCKDSIFWREVDFTFCSATQPITDETVRAVTSYSMGIQSIDLSGDHCEPITDEAIGHVARFLSALAETEHRWTK</sequence>
<dbReference type="SMART" id="SM00256">
    <property type="entry name" value="FBOX"/>
    <property type="match status" value="1"/>
</dbReference>
<accession>A0A9W9Z5P7</accession>
<organism evidence="2 3">
    <name type="scientific">Desmophyllum pertusum</name>
    <dbReference type="NCBI Taxonomy" id="174260"/>
    <lineage>
        <taxon>Eukaryota</taxon>
        <taxon>Metazoa</taxon>
        <taxon>Cnidaria</taxon>
        <taxon>Anthozoa</taxon>
        <taxon>Hexacorallia</taxon>
        <taxon>Scleractinia</taxon>
        <taxon>Caryophylliina</taxon>
        <taxon>Caryophylliidae</taxon>
        <taxon>Desmophyllum</taxon>
    </lineage>
</organism>
<proteinExistence type="predicted"/>
<reference evidence="2" key="1">
    <citation type="submission" date="2023-01" db="EMBL/GenBank/DDBJ databases">
        <title>Genome assembly of the deep-sea coral Lophelia pertusa.</title>
        <authorList>
            <person name="Herrera S."/>
            <person name="Cordes E."/>
        </authorList>
    </citation>
    <scope>NUCLEOTIDE SEQUENCE</scope>
    <source>
        <strain evidence="2">USNM1676648</strain>
        <tissue evidence="2">Polyp</tissue>
    </source>
</reference>
<protein>
    <recommendedName>
        <fullName evidence="1">F-box domain-containing protein</fullName>
    </recommendedName>
</protein>
<dbReference type="OrthoDB" id="550575at2759"/>